<dbReference type="Gene3D" id="2.40.128.520">
    <property type="match status" value="1"/>
</dbReference>
<protein>
    <submittedName>
        <fullName evidence="3">DUF2147 domain-containing protein</fullName>
    </submittedName>
</protein>
<dbReference type="EMBL" id="SOZD01000002">
    <property type="protein sequence ID" value="TFF25570.1"/>
    <property type="molecule type" value="Genomic_DNA"/>
</dbReference>
<evidence type="ECO:0000256" key="1">
    <source>
        <dbReference type="SAM" id="SignalP"/>
    </source>
</evidence>
<name>A0A4Y8RR61_9HYPH</name>
<gene>
    <name evidence="3" type="ORF">E3C22_09510</name>
</gene>
<dbReference type="RefSeq" id="WP_134761738.1">
    <property type="nucleotide sequence ID" value="NZ_SOZD01000002.1"/>
</dbReference>
<keyword evidence="4" id="KW-1185">Reference proteome</keyword>
<dbReference type="AlphaFoldDB" id="A0A4Y8RR61"/>
<dbReference type="Pfam" id="PF09917">
    <property type="entry name" value="DUF2147"/>
    <property type="match status" value="1"/>
</dbReference>
<comment type="caution">
    <text evidence="3">The sequence shown here is derived from an EMBL/GenBank/DDBJ whole genome shotgun (WGS) entry which is preliminary data.</text>
</comment>
<sequence>MMKFAAIAAAAMFLGGVSAASAAPAPIVGNWTTASGETAKIAACGGAYCTTIVTGKHKGKRIGQMSGSGANYSGEITDPNNGKTYEGTAKVSGNSLRLTGCALKIFCRSQTWTRK</sequence>
<feature type="chain" id="PRO_5021395459" evidence="1">
    <location>
        <begin position="23"/>
        <end position="115"/>
    </location>
</feature>
<organism evidence="3 4">
    <name type="scientific">Jiella endophytica</name>
    <dbReference type="NCBI Taxonomy" id="2558362"/>
    <lineage>
        <taxon>Bacteria</taxon>
        <taxon>Pseudomonadati</taxon>
        <taxon>Pseudomonadota</taxon>
        <taxon>Alphaproteobacteria</taxon>
        <taxon>Hyphomicrobiales</taxon>
        <taxon>Aurantimonadaceae</taxon>
        <taxon>Jiella</taxon>
    </lineage>
</organism>
<dbReference type="PANTHER" id="PTHR36919">
    <property type="entry name" value="BLR1215 PROTEIN"/>
    <property type="match status" value="1"/>
</dbReference>
<reference evidence="3 4" key="1">
    <citation type="submission" date="2019-03" db="EMBL/GenBank/DDBJ databases">
        <title>Jiella endophytica sp. nov., a novel endophytic bacterium isolated from root of Ficus microcarpa Linn. f.</title>
        <authorList>
            <person name="Tuo L."/>
        </authorList>
    </citation>
    <scope>NUCLEOTIDE SEQUENCE [LARGE SCALE GENOMIC DNA]</scope>
    <source>
        <strain evidence="3 4">CBS5Q-3</strain>
    </source>
</reference>
<proteinExistence type="predicted"/>
<dbReference type="Proteomes" id="UP000298179">
    <property type="component" value="Unassembled WGS sequence"/>
</dbReference>
<evidence type="ECO:0000313" key="4">
    <source>
        <dbReference type="Proteomes" id="UP000298179"/>
    </source>
</evidence>
<feature type="domain" description="DUF2147" evidence="2">
    <location>
        <begin position="64"/>
        <end position="114"/>
    </location>
</feature>
<dbReference type="OrthoDB" id="9811671at2"/>
<accession>A0A4Y8RR61</accession>
<feature type="signal peptide" evidence="1">
    <location>
        <begin position="1"/>
        <end position="22"/>
    </location>
</feature>
<dbReference type="InterPro" id="IPR019223">
    <property type="entry name" value="DUF2147"/>
</dbReference>
<evidence type="ECO:0000259" key="2">
    <source>
        <dbReference type="Pfam" id="PF09917"/>
    </source>
</evidence>
<keyword evidence="1" id="KW-0732">Signal</keyword>
<dbReference type="PANTHER" id="PTHR36919:SF2">
    <property type="entry name" value="BLL6627 PROTEIN"/>
    <property type="match status" value="1"/>
</dbReference>
<evidence type="ECO:0000313" key="3">
    <source>
        <dbReference type="EMBL" id="TFF25570.1"/>
    </source>
</evidence>